<comment type="similarity">
    <text evidence="2">Belongs to the bacterial solute-binding protein 8 family.</text>
</comment>
<dbReference type="SUPFAM" id="SSF53807">
    <property type="entry name" value="Helical backbone' metal receptor"/>
    <property type="match status" value="1"/>
</dbReference>
<dbReference type="GO" id="GO:1901678">
    <property type="term" value="P:iron coordination entity transport"/>
    <property type="evidence" value="ECO:0007669"/>
    <property type="project" value="UniProtKB-ARBA"/>
</dbReference>
<dbReference type="InterPro" id="IPR002491">
    <property type="entry name" value="ABC_transptr_periplasmic_BD"/>
</dbReference>
<dbReference type="OrthoDB" id="63946at2"/>
<sequence>MILAIFTVACGTAEEKASGSSEGKKTESKELTIKHRLGETKVKQNPERVVVFDFGTLDTMDKLGIEPAGLPKDNLPKYLEKYKAEKYENAGGLMEPDFEAINEMQPDLIIISGRQQDSYEQFQEIAPTIFMGLDTTKYMDSFKDNVTKLGQIFDKEDQAKEELAKVEADINKLNEKASASDKKALIILANDGKISAYGKNSRFGLIHDVFGVDAADENIEVSQHGQSISFEYITEKNPDYLFVIDRGAVVEGGHSSAKDIIENDLVKNTNAYKNDNIVYLSPDYWYLSGGGLISVAEMVSEIDKGIE</sequence>
<feature type="domain" description="Fe/B12 periplasmic-binding" evidence="6">
    <location>
        <begin position="48"/>
        <end position="307"/>
    </location>
</feature>
<feature type="coiled-coil region" evidence="5">
    <location>
        <begin position="156"/>
        <end position="183"/>
    </location>
</feature>
<dbReference type="FunFam" id="3.40.50.1980:FF:000012">
    <property type="entry name" value="Iron ABC transporter substrate-binding protein"/>
    <property type="match status" value="1"/>
</dbReference>
<accession>A0A372LNF7</accession>
<reference evidence="7 8" key="1">
    <citation type="submission" date="2018-08" db="EMBL/GenBank/DDBJ databases">
        <title>Bacillus chawlae sp. nov., Bacillus glennii sp. nov., and Bacillus saganii sp. nov. Isolated from the Vehicle Assembly Building at Kennedy Space Center where the Viking Spacecraft were Assembled.</title>
        <authorList>
            <person name="Seuylemezian A."/>
            <person name="Vaishampayan P."/>
        </authorList>
    </citation>
    <scope>NUCLEOTIDE SEQUENCE [LARGE SCALE GENOMIC DNA]</scope>
    <source>
        <strain evidence="7 8">V47-23a</strain>
    </source>
</reference>
<dbReference type="EMBL" id="QVTE01000030">
    <property type="protein sequence ID" value="RFU69038.1"/>
    <property type="molecule type" value="Genomic_DNA"/>
</dbReference>
<protein>
    <submittedName>
        <fullName evidence="7">Siderophore ABC transporter substrate-binding protein</fullName>
    </submittedName>
</protein>
<evidence type="ECO:0000256" key="4">
    <source>
        <dbReference type="ARBA" id="ARBA00022729"/>
    </source>
</evidence>
<dbReference type="Pfam" id="PF01497">
    <property type="entry name" value="Peripla_BP_2"/>
    <property type="match status" value="1"/>
</dbReference>
<keyword evidence="8" id="KW-1185">Reference proteome</keyword>
<evidence type="ECO:0000256" key="2">
    <source>
        <dbReference type="ARBA" id="ARBA00008814"/>
    </source>
</evidence>
<keyword evidence="5" id="KW-0175">Coiled coil</keyword>
<dbReference type="PANTHER" id="PTHR30532">
    <property type="entry name" value="IRON III DICITRATE-BINDING PERIPLASMIC PROTEIN"/>
    <property type="match status" value="1"/>
</dbReference>
<dbReference type="PANTHER" id="PTHR30532:SF28">
    <property type="entry name" value="PETROBACTIN-BINDING PROTEIN YCLQ"/>
    <property type="match status" value="1"/>
</dbReference>
<dbReference type="Gene3D" id="3.40.50.1980">
    <property type="entry name" value="Nitrogenase molybdenum iron protein domain"/>
    <property type="match status" value="2"/>
</dbReference>
<comment type="caution">
    <text evidence="7">The sequence shown here is derived from an EMBL/GenBank/DDBJ whole genome shotgun (WGS) entry which is preliminary data.</text>
</comment>
<organism evidence="7 8">
    <name type="scientific">Peribacillus saganii</name>
    <dbReference type="NCBI Taxonomy" id="2303992"/>
    <lineage>
        <taxon>Bacteria</taxon>
        <taxon>Bacillati</taxon>
        <taxon>Bacillota</taxon>
        <taxon>Bacilli</taxon>
        <taxon>Bacillales</taxon>
        <taxon>Bacillaceae</taxon>
        <taxon>Peribacillus</taxon>
    </lineage>
</organism>
<name>A0A372LNF7_9BACI</name>
<dbReference type="Proteomes" id="UP000264541">
    <property type="component" value="Unassembled WGS sequence"/>
</dbReference>
<evidence type="ECO:0000256" key="5">
    <source>
        <dbReference type="SAM" id="Coils"/>
    </source>
</evidence>
<evidence type="ECO:0000313" key="7">
    <source>
        <dbReference type="EMBL" id="RFU69038.1"/>
    </source>
</evidence>
<keyword evidence="4" id="KW-0732">Signal</keyword>
<gene>
    <name evidence="7" type="ORF">D0469_11080</name>
</gene>
<comment type="subcellular location">
    <subcellularLocation>
        <location evidence="1">Cell membrane</location>
        <topology evidence="1">Lipid-anchor</topology>
    </subcellularLocation>
</comment>
<dbReference type="AlphaFoldDB" id="A0A372LNF7"/>
<dbReference type="InterPro" id="IPR033870">
    <property type="entry name" value="FatB"/>
</dbReference>
<evidence type="ECO:0000259" key="6">
    <source>
        <dbReference type="PROSITE" id="PS50983"/>
    </source>
</evidence>
<evidence type="ECO:0000256" key="3">
    <source>
        <dbReference type="ARBA" id="ARBA00022448"/>
    </source>
</evidence>
<dbReference type="CDD" id="cd01140">
    <property type="entry name" value="FatB"/>
    <property type="match status" value="1"/>
</dbReference>
<dbReference type="InterPro" id="IPR051313">
    <property type="entry name" value="Bact_iron-sidero_bind"/>
</dbReference>
<proteinExistence type="inferred from homology"/>
<dbReference type="GO" id="GO:0030288">
    <property type="term" value="C:outer membrane-bounded periplasmic space"/>
    <property type="evidence" value="ECO:0007669"/>
    <property type="project" value="TreeGrafter"/>
</dbReference>
<evidence type="ECO:0000313" key="8">
    <source>
        <dbReference type="Proteomes" id="UP000264541"/>
    </source>
</evidence>
<dbReference type="RefSeq" id="WP_117326829.1">
    <property type="nucleotide sequence ID" value="NZ_QVTE01000030.1"/>
</dbReference>
<evidence type="ECO:0000256" key="1">
    <source>
        <dbReference type="ARBA" id="ARBA00004193"/>
    </source>
</evidence>
<keyword evidence="3" id="KW-0813">Transport</keyword>
<dbReference type="PROSITE" id="PS50983">
    <property type="entry name" value="FE_B12_PBP"/>
    <property type="match status" value="1"/>
</dbReference>
<dbReference type="GO" id="GO:0005886">
    <property type="term" value="C:plasma membrane"/>
    <property type="evidence" value="ECO:0007669"/>
    <property type="project" value="UniProtKB-SubCell"/>
</dbReference>